<sequence length="106" mass="12210">MTVTGPCTNPSRRRHVPVIEDVANGQHNHNYTHQRSENQLIYPESSHHCTRSSPQWDGEFREGSQNSILTETVRYNPKAVASQPHPARRHRKAVVRAENRQPTHSR</sequence>
<evidence type="ECO:0000256" key="1">
    <source>
        <dbReference type="SAM" id="MobiDB-lite"/>
    </source>
</evidence>
<gene>
    <name evidence="2" type="ORF">AVEN_86272_1</name>
</gene>
<proteinExistence type="predicted"/>
<evidence type="ECO:0000313" key="3">
    <source>
        <dbReference type="Proteomes" id="UP000499080"/>
    </source>
</evidence>
<protein>
    <submittedName>
        <fullName evidence="2">Uncharacterized protein</fullName>
    </submittedName>
</protein>
<accession>A0A4Y2SMV0</accession>
<dbReference type="EMBL" id="BGPR01022899">
    <property type="protein sequence ID" value="GBN89642.1"/>
    <property type="molecule type" value="Genomic_DNA"/>
</dbReference>
<organism evidence="2 3">
    <name type="scientific">Araneus ventricosus</name>
    <name type="common">Orbweaver spider</name>
    <name type="synonym">Epeira ventricosa</name>
    <dbReference type="NCBI Taxonomy" id="182803"/>
    <lineage>
        <taxon>Eukaryota</taxon>
        <taxon>Metazoa</taxon>
        <taxon>Ecdysozoa</taxon>
        <taxon>Arthropoda</taxon>
        <taxon>Chelicerata</taxon>
        <taxon>Arachnida</taxon>
        <taxon>Araneae</taxon>
        <taxon>Araneomorphae</taxon>
        <taxon>Entelegynae</taxon>
        <taxon>Araneoidea</taxon>
        <taxon>Araneidae</taxon>
        <taxon>Araneus</taxon>
    </lineage>
</organism>
<keyword evidence="3" id="KW-1185">Reference proteome</keyword>
<comment type="caution">
    <text evidence="2">The sequence shown here is derived from an EMBL/GenBank/DDBJ whole genome shotgun (WGS) entry which is preliminary data.</text>
</comment>
<reference evidence="2 3" key="1">
    <citation type="journal article" date="2019" name="Sci. Rep.">
        <title>Orb-weaving spider Araneus ventricosus genome elucidates the spidroin gene catalogue.</title>
        <authorList>
            <person name="Kono N."/>
            <person name="Nakamura H."/>
            <person name="Ohtoshi R."/>
            <person name="Moran D.A.P."/>
            <person name="Shinohara A."/>
            <person name="Yoshida Y."/>
            <person name="Fujiwara M."/>
            <person name="Mori M."/>
            <person name="Tomita M."/>
            <person name="Arakawa K."/>
        </authorList>
    </citation>
    <scope>NUCLEOTIDE SEQUENCE [LARGE SCALE GENOMIC DNA]</scope>
</reference>
<dbReference type="AlphaFoldDB" id="A0A4Y2SMV0"/>
<feature type="compositionally biased region" description="Basic and acidic residues" evidence="1">
    <location>
        <begin position="95"/>
        <end position="106"/>
    </location>
</feature>
<dbReference type="Proteomes" id="UP000499080">
    <property type="component" value="Unassembled WGS sequence"/>
</dbReference>
<feature type="region of interest" description="Disordered" evidence="1">
    <location>
        <begin position="78"/>
        <end position="106"/>
    </location>
</feature>
<name>A0A4Y2SMV0_ARAVE</name>
<evidence type="ECO:0000313" key="2">
    <source>
        <dbReference type="EMBL" id="GBN89642.1"/>
    </source>
</evidence>